<keyword evidence="4" id="KW-0812">Transmembrane</keyword>
<dbReference type="PROSITE" id="PS50111">
    <property type="entry name" value="CHEMOTAXIS_TRANSDUC_2"/>
    <property type="match status" value="1"/>
</dbReference>
<dbReference type="Pfam" id="PF00015">
    <property type="entry name" value="MCPsignal"/>
    <property type="match status" value="1"/>
</dbReference>
<feature type="transmembrane region" description="Helical" evidence="4">
    <location>
        <begin position="48"/>
        <end position="69"/>
    </location>
</feature>
<evidence type="ECO:0000259" key="5">
    <source>
        <dbReference type="PROSITE" id="PS50111"/>
    </source>
</evidence>
<name>A0A0E2B276_9LEPT</name>
<dbReference type="GO" id="GO:0004888">
    <property type="term" value="F:transmembrane signaling receptor activity"/>
    <property type="evidence" value="ECO:0007669"/>
    <property type="project" value="TreeGrafter"/>
</dbReference>
<evidence type="ECO:0000313" key="6">
    <source>
        <dbReference type="EMBL" id="EKO15335.1"/>
    </source>
</evidence>
<feature type="transmembrane region" description="Helical" evidence="4">
    <location>
        <begin position="114"/>
        <end position="132"/>
    </location>
</feature>
<dbReference type="GO" id="GO:0005886">
    <property type="term" value="C:plasma membrane"/>
    <property type="evidence" value="ECO:0007669"/>
    <property type="project" value="TreeGrafter"/>
</dbReference>
<dbReference type="Gene3D" id="1.10.287.950">
    <property type="entry name" value="Methyl-accepting chemotaxis protein"/>
    <property type="match status" value="1"/>
</dbReference>
<dbReference type="GO" id="GO:0007165">
    <property type="term" value="P:signal transduction"/>
    <property type="evidence" value="ECO:0007669"/>
    <property type="project" value="UniProtKB-KW"/>
</dbReference>
<feature type="domain" description="Methyl-accepting transducer" evidence="5">
    <location>
        <begin position="260"/>
        <end position="496"/>
    </location>
</feature>
<accession>A0A0E2B276</accession>
<dbReference type="PANTHER" id="PTHR43531">
    <property type="entry name" value="PROTEIN ICFG"/>
    <property type="match status" value="1"/>
</dbReference>
<keyword evidence="4" id="KW-0472">Membrane</keyword>
<evidence type="ECO:0000256" key="2">
    <source>
        <dbReference type="ARBA" id="ARBA00029447"/>
    </source>
</evidence>
<reference evidence="6 7" key="1">
    <citation type="submission" date="2012-10" db="EMBL/GenBank/DDBJ databases">
        <authorList>
            <person name="Harkins D.M."/>
            <person name="Durkin A.S."/>
            <person name="Brinkac L.M."/>
            <person name="Selengut J.D."/>
            <person name="Sanka R."/>
            <person name="DePew J."/>
            <person name="Purushe J."/>
            <person name="Peacock S.J."/>
            <person name="Thaipadungpanit J."/>
            <person name="Wuthiekanun V.W."/>
            <person name="Day N.P."/>
            <person name="Vinetz J.M."/>
            <person name="Sutton G.G."/>
            <person name="Nelson W.C."/>
            <person name="Fouts D.E."/>
        </authorList>
    </citation>
    <scope>NUCLEOTIDE SEQUENCE [LARGE SCALE GENOMIC DNA]</scope>
    <source>
        <strain evidence="6 7">H1</strain>
    </source>
</reference>
<dbReference type="SUPFAM" id="SSF58104">
    <property type="entry name" value="Methyl-accepting chemotaxis protein (MCP) signaling domain"/>
    <property type="match status" value="1"/>
</dbReference>
<dbReference type="InterPro" id="IPR051310">
    <property type="entry name" value="MCP_chemotaxis"/>
</dbReference>
<dbReference type="EMBL" id="AHMY02000047">
    <property type="protein sequence ID" value="EKO15335.1"/>
    <property type="molecule type" value="Genomic_DNA"/>
</dbReference>
<dbReference type="FunFam" id="1.10.287.950:FF:000006">
    <property type="entry name" value="Methyl-accepting chemotaxis protein signaling domain protein"/>
    <property type="match status" value="1"/>
</dbReference>
<dbReference type="Proteomes" id="UP000006253">
    <property type="component" value="Unassembled WGS sequence"/>
</dbReference>
<keyword evidence="3" id="KW-0807">Transducer</keyword>
<evidence type="ECO:0000256" key="4">
    <source>
        <dbReference type="SAM" id="Phobius"/>
    </source>
</evidence>
<feature type="transmembrane region" description="Helical" evidence="4">
    <location>
        <begin position="81"/>
        <end position="102"/>
    </location>
</feature>
<dbReference type="RefSeq" id="WP_004765659.1">
    <property type="nucleotide sequence ID" value="NZ_AHMY02000047.1"/>
</dbReference>
<feature type="transmembrane region" description="Helical" evidence="4">
    <location>
        <begin position="139"/>
        <end position="161"/>
    </location>
</feature>
<comment type="caution">
    <text evidence="6">The sequence shown here is derived from an EMBL/GenBank/DDBJ whole genome shotgun (WGS) entry which is preliminary data.</text>
</comment>
<protein>
    <submittedName>
        <fullName evidence="6">Methyl-accepting chemotaxis protein signaling domain protein</fullName>
    </submittedName>
</protein>
<feature type="transmembrane region" description="Helical" evidence="4">
    <location>
        <begin position="21"/>
        <end position="42"/>
    </location>
</feature>
<evidence type="ECO:0000256" key="1">
    <source>
        <dbReference type="ARBA" id="ARBA00022500"/>
    </source>
</evidence>
<dbReference type="SMART" id="SM00283">
    <property type="entry name" value="MA"/>
    <property type="match status" value="1"/>
</dbReference>
<evidence type="ECO:0000313" key="7">
    <source>
        <dbReference type="Proteomes" id="UP000006253"/>
    </source>
</evidence>
<organism evidence="6 7">
    <name type="scientific">Leptospira kirschneri str. H1</name>
    <dbReference type="NCBI Taxonomy" id="1049966"/>
    <lineage>
        <taxon>Bacteria</taxon>
        <taxon>Pseudomonadati</taxon>
        <taxon>Spirochaetota</taxon>
        <taxon>Spirochaetia</taxon>
        <taxon>Leptospirales</taxon>
        <taxon>Leptospiraceae</taxon>
        <taxon>Leptospira</taxon>
    </lineage>
</organism>
<keyword evidence="4" id="KW-1133">Transmembrane helix</keyword>
<comment type="similarity">
    <text evidence="2">Belongs to the methyl-accepting chemotaxis (MCP) protein family.</text>
</comment>
<proteinExistence type="inferred from homology"/>
<sequence>MPLKKETKRKTDEEIIASGPAYINWIRFGLILLFYISILINWKRTNSIQNILYLSGTTAMFFNFIYSFYKIRKTGSISHTLSKAFLLMDVFVQLLVMVGATMDHPDFTTGVVKSPILYGISYLYIVSSGLLLTPNFVLWIGFLSGGAQALAIFTATRYGLILTEQKKLANSLGYASVSEQITKILFVFACALIVRILVKLFMRLRENSKYRQEALEKSHKLIAQRSSKMKESAQYLKDSSKNLKNFMDDFSVLVSTQASSFEEISSTVEQFQSQTENSSYNVKNQFKNIESLILHSNNLKSIIEKISNFNQTLDQSMDKVRKSGTMVTKFVEELSGSLSSLGDSFRSVGEVNRIMSEVADRTNLLSLNASIEAARAGEAGRGFAVVAQEVSKLAESSAGNADLISKIIRDSSNHVQMGRESAETTAGHVKEQDTLIQDLFVRFDEFSNLFYEQRKINSEFFSTLDRLRSLSSEIELASSEQKTGLQGIVEAISLLQNSMESLVTKSENLSVVVRELETQSDTLILAETNT</sequence>
<keyword evidence="1" id="KW-0145">Chemotaxis</keyword>
<evidence type="ECO:0000256" key="3">
    <source>
        <dbReference type="PROSITE-ProRule" id="PRU00284"/>
    </source>
</evidence>
<dbReference type="GO" id="GO:0006935">
    <property type="term" value="P:chemotaxis"/>
    <property type="evidence" value="ECO:0007669"/>
    <property type="project" value="UniProtKB-KW"/>
</dbReference>
<gene>
    <name evidence="6" type="ORF">LEP1GSC081_1157</name>
</gene>
<dbReference type="AlphaFoldDB" id="A0A0E2B276"/>
<feature type="transmembrane region" description="Helical" evidence="4">
    <location>
        <begin position="181"/>
        <end position="202"/>
    </location>
</feature>
<dbReference type="PANTHER" id="PTHR43531:SF11">
    <property type="entry name" value="METHYL-ACCEPTING CHEMOTAXIS PROTEIN 3"/>
    <property type="match status" value="1"/>
</dbReference>
<dbReference type="InterPro" id="IPR004089">
    <property type="entry name" value="MCPsignal_dom"/>
</dbReference>